<feature type="transmembrane region" description="Helical" evidence="10">
    <location>
        <begin position="367"/>
        <end position="385"/>
    </location>
</feature>
<proteinExistence type="inferred from homology"/>
<dbReference type="InterPro" id="IPR048279">
    <property type="entry name" value="MdtK-like"/>
</dbReference>
<evidence type="ECO:0000313" key="12">
    <source>
        <dbReference type="Proteomes" id="UP000255036"/>
    </source>
</evidence>
<keyword evidence="5" id="KW-1003">Cell membrane</keyword>
<dbReference type="GO" id="GO:0042910">
    <property type="term" value="F:xenobiotic transmembrane transporter activity"/>
    <property type="evidence" value="ECO:0007669"/>
    <property type="project" value="InterPro"/>
</dbReference>
<dbReference type="EMBL" id="QRCT01000004">
    <property type="protein sequence ID" value="RDU25182.1"/>
    <property type="molecule type" value="Genomic_DNA"/>
</dbReference>
<keyword evidence="4" id="KW-0813">Transport</keyword>
<evidence type="ECO:0000256" key="9">
    <source>
        <dbReference type="ARBA" id="ARBA00023251"/>
    </source>
</evidence>
<gene>
    <name evidence="11" type="ORF">DWV06_00450</name>
</gene>
<evidence type="ECO:0000256" key="4">
    <source>
        <dbReference type="ARBA" id="ARBA00022448"/>
    </source>
</evidence>
<dbReference type="RefSeq" id="WP_115480215.1">
    <property type="nucleotide sequence ID" value="NZ_QRCT01000004.1"/>
</dbReference>
<evidence type="ECO:0000313" key="11">
    <source>
        <dbReference type="EMBL" id="RDU25182.1"/>
    </source>
</evidence>
<dbReference type="GO" id="GO:0015297">
    <property type="term" value="F:antiporter activity"/>
    <property type="evidence" value="ECO:0007669"/>
    <property type="project" value="InterPro"/>
</dbReference>
<protein>
    <recommendedName>
        <fullName evidence="3">Multidrug export protein MepA</fullName>
    </recommendedName>
</protein>
<name>A0A371B0B1_9FIRM</name>
<evidence type="ECO:0000256" key="6">
    <source>
        <dbReference type="ARBA" id="ARBA00022692"/>
    </source>
</evidence>
<feature type="transmembrane region" description="Helical" evidence="10">
    <location>
        <begin position="101"/>
        <end position="120"/>
    </location>
</feature>
<dbReference type="InterPro" id="IPR051327">
    <property type="entry name" value="MATE_MepA_subfamily"/>
</dbReference>
<feature type="transmembrane region" description="Helical" evidence="10">
    <location>
        <begin position="132"/>
        <end position="152"/>
    </location>
</feature>
<keyword evidence="12" id="KW-1185">Reference proteome</keyword>
<evidence type="ECO:0000256" key="1">
    <source>
        <dbReference type="ARBA" id="ARBA00004651"/>
    </source>
</evidence>
<feature type="transmembrane region" description="Helical" evidence="10">
    <location>
        <begin position="60"/>
        <end position="81"/>
    </location>
</feature>
<dbReference type="Pfam" id="PF01554">
    <property type="entry name" value="MatE"/>
    <property type="match status" value="2"/>
</dbReference>
<evidence type="ECO:0000256" key="5">
    <source>
        <dbReference type="ARBA" id="ARBA00022475"/>
    </source>
</evidence>
<dbReference type="OrthoDB" id="9811110at2"/>
<reference evidence="11 12" key="1">
    <citation type="submission" date="2018-07" db="EMBL/GenBank/DDBJ databases">
        <title>Anaerosacharophilus polymeroproducens gen. nov. sp. nov., an anaerobic bacterium isolated from salt field.</title>
        <authorList>
            <person name="Kim W."/>
            <person name="Yang S.-H."/>
            <person name="Oh J."/>
            <person name="Lee J.-H."/>
            <person name="Kwon K.K."/>
        </authorList>
    </citation>
    <scope>NUCLEOTIDE SEQUENCE [LARGE SCALE GENOMIC DNA]</scope>
    <source>
        <strain evidence="11 12">MCWD5</strain>
    </source>
</reference>
<organism evidence="11 12">
    <name type="scientific">Anaerosacchariphilus polymeriproducens</name>
    <dbReference type="NCBI Taxonomy" id="1812858"/>
    <lineage>
        <taxon>Bacteria</taxon>
        <taxon>Bacillati</taxon>
        <taxon>Bacillota</taxon>
        <taxon>Clostridia</taxon>
        <taxon>Lachnospirales</taxon>
        <taxon>Lachnospiraceae</taxon>
        <taxon>Anaerosacchariphilus</taxon>
    </lineage>
</organism>
<dbReference type="PANTHER" id="PTHR43823">
    <property type="entry name" value="SPORULATION PROTEIN YKVU"/>
    <property type="match status" value="1"/>
</dbReference>
<feature type="transmembrane region" description="Helical" evidence="10">
    <location>
        <begin position="420"/>
        <end position="442"/>
    </location>
</feature>
<dbReference type="CDD" id="cd13143">
    <property type="entry name" value="MATE_MepA_like"/>
    <property type="match status" value="1"/>
</dbReference>
<sequence length="454" mass="48795">MNESNKKIALLETAPIPKALLAMGLPTMIGMMINALYNLVDAYFVGSLGTSQMGAISVAFPLGQIVVGLGLLFGNGAASYIARLLGHGEKEKAGKVASTSLYSSVVVGTVIIIIAMIFLRPILKLLGATESIMPYAITYGSIYLISSIFNVFNVTMNNIVTSEGAAKTTMCTMLIGAVLNMVLDPILIYSLDMGVAGAAFATAISQIVSALVFLSYIRSRKSIFSFRIKECCFSKEILSEILKIGIPTLIFQLLTSLSITLTNMEAAKYGDSAIAGMGTVIRIISLGSLIVFGFIKGFQPIAGYNYGAKNYDRLYEAIKTAVLWTTIFCVILGLIMVAFPTTIISQFTNGDTVLIKIGQKALRANGLSFMLFGFYTVYSSLFLALGKAKEGCLLGICRQGICFVPVILILPMFMGLNGILYAQPIADVIATFITAFVSVRLYKELAIVKSYSHC</sequence>
<comment type="caution">
    <text evidence="11">The sequence shown here is derived from an EMBL/GenBank/DDBJ whole genome shotgun (WGS) entry which is preliminary data.</text>
</comment>
<feature type="transmembrane region" description="Helical" evidence="10">
    <location>
        <begin position="195"/>
        <end position="217"/>
    </location>
</feature>
<dbReference type="NCBIfam" id="TIGR00797">
    <property type="entry name" value="matE"/>
    <property type="match status" value="1"/>
</dbReference>
<evidence type="ECO:0000256" key="7">
    <source>
        <dbReference type="ARBA" id="ARBA00022989"/>
    </source>
</evidence>
<feature type="transmembrane region" description="Helical" evidence="10">
    <location>
        <begin position="20"/>
        <end position="40"/>
    </location>
</feature>
<evidence type="ECO:0000256" key="3">
    <source>
        <dbReference type="ARBA" id="ARBA00022106"/>
    </source>
</evidence>
<evidence type="ECO:0000256" key="8">
    <source>
        <dbReference type="ARBA" id="ARBA00023136"/>
    </source>
</evidence>
<dbReference type="AlphaFoldDB" id="A0A371B0B1"/>
<dbReference type="PANTHER" id="PTHR43823:SF3">
    <property type="entry name" value="MULTIDRUG EXPORT PROTEIN MEPA"/>
    <property type="match status" value="1"/>
</dbReference>
<dbReference type="InterPro" id="IPR002528">
    <property type="entry name" value="MATE_fam"/>
</dbReference>
<feature type="transmembrane region" description="Helical" evidence="10">
    <location>
        <begin position="273"/>
        <end position="295"/>
    </location>
</feature>
<feature type="transmembrane region" description="Helical" evidence="10">
    <location>
        <begin position="321"/>
        <end position="347"/>
    </location>
</feature>
<dbReference type="InterPro" id="IPR045070">
    <property type="entry name" value="MATE_MepA-like"/>
</dbReference>
<accession>A0A371B0B1</accession>
<evidence type="ECO:0000256" key="10">
    <source>
        <dbReference type="SAM" id="Phobius"/>
    </source>
</evidence>
<feature type="transmembrane region" description="Helical" evidence="10">
    <location>
        <begin position="237"/>
        <end position="261"/>
    </location>
</feature>
<evidence type="ECO:0000256" key="2">
    <source>
        <dbReference type="ARBA" id="ARBA00008417"/>
    </source>
</evidence>
<feature type="transmembrane region" description="Helical" evidence="10">
    <location>
        <begin position="392"/>
        <end position="414"/>
    </location>
</feature>
<dbReference type="Proteomes" id="UP000255036">
    <property type="component" value="Unassembled WGS sequence"/>
</dbReference>
<keyword evidence="7 10" id="KW-1133">Transmembrane helix</keyword>
<keyword evidence="9" id="KW-0046">Antibiotic resistance</keyword>
<keyword evidence="6 10" id="KW-0812">Transmembrane</keyword>
<comment type="similarity">
    <text evidence="2">Belongs to the multi antimicrobial extrusion (MATE) (TC 2.A.66.1) family. MepA subfamily.</text>
</comment>
<keyword evidence="8 10" id="KW-0472">Membrane</keyword>
<dbReference type="GO" id="GO:0046677">
    <property type="term" value="P:response to antibiotic"/>
    <property type="evidence" value="ECO:0007669"/>
    <property type="project" value="UniProtKB-KW"/>
</dbReference>
<dbReference type="PIRSF" id="PIRSF006603">
    <property type="entry name" value="DinF"/>
    <property type="match status" value="1"/>
</dbReference>
<comment type="subcellular location">
    <subcellularLocation>
        <location evidence="1">Cell membrane</location>
        <topology evidence="1">Multi-pass membrane protein</topology>
    </subcellularLocation>
</comment>
<dbReference type="GO" id="GO:0005886">
    <property type="term" value="C:plasma membrane"/>
    <property type="evidence" value="ECO:0007669"/>
    <property type="project" value="UniProtKB-SubCell"/>
</dbReference>